<name>A0A916FB24_9PROT</name>
<sequence length="59" mass="6628">MAEVAKRLSLPKSSLNHWVVAARKGKLTPVGKNQKPVSELEMELSKRSQQTEKVEKIGR</sequence>
<dbReference type="AlphaFoldDB" id="A0A916FB24"/>
<feature type="compositionally biased region" description="Basic and acidic residues" evidence="1">
    <location>
        <begin position="43"/>
        <end position="59"/>
    </location>
</feature>
<comment type="caution">
    <text evidence="2">The sequence shown here is derived from an EMBL/GenBank/DDBJ whole genome shotgun (WGS) entry which is preliminary data.</text>
</comment>
<accession>A0A916FB24</accession>
<proteinExistence type="predicted"/>
<reference evidence="2" key="1">
    <citation type="submission" date="2021-02" db="EMBL/GenBank/DDBJ databases">
        <authorList>
            <person name="Han P."/>
        </authorList>
    </citation>
    <scope>NUCLEOTIDE SEQUENCE</scope>
    <source>
        <strain evidence="2">Candidatus Nitrotoga sp. ZN8</strain>
    </source>
</reference>
<evidence type="ECO:0000313" key="3">
    <source>
        <dbReference type="Proteomes" id="UP000675882"/>
    </source>
</evidence>
<gene>
    <name evidence="2" type="ORF">NTGZN8_120018</name>
</gene>
<organism evidence="2 3">
    <name type="scientific">Candidatus Nitrotoga fabula</name>
    <dbReference type="NCBI Taxonomy" id="2182327"/>
    <lineage>
        <taxon>Bacteria</taxon>
        <taxon>Pseudomonadati</taxon>
        <taxon>Pseudomonadota</taxon>
        <taxon>Betaproteobacteria</taxon>
        <taxon>Nitrosomonadales</taxon>
        <taxon>Gallionellaceae</taxon>
        <taxon>Candidatus Nitrotoga</taxon>
    </lineage>
</organism>
<feature type="region of interest" description="Disordered" evidence="1">
    <location>
        <begin position="30"/>
        <end position="59"/>
    </location>
</feature>
<keyword evidence="3" id="KW-1185">Reference proteome</keyword>
<evidence type="ECO:0008006" key="4">
    <source>
        <dbReference type="Google" id="ProtNLM"/>
    </source>
</evidence>
<dbReference type="EMBL" id="CAJNBL010000004">
    <property type="protein sequence ID" value="CAE6691335.1"/>
    <property type="molecule type" value="Genomic_DNA"/>
</dbReference>
<evidence type="ECO:0000313" key="2">
    <source>
        <dbReference type="EMBL" id="CAE6691335.1"/>
    </source>
</evidence>
<dbReference type="Proteomes" id="UP000675882">
    <property type="component" value="Unassembled WGS sequence"/>
</dbReference>
<evidence type="ECO:0000256" key="1">
    <source>
        <dbReference type="SAM" id="MobiDB-lite"/>
    </source>
</evidence>
<protein>
    <recommendedName>
        <fullName evidence="4">Transposase</fullName>
    </recommendedName>
</protein>